<dbReference type="RefSeq" id="WP_129077765.1">
    <property type="nucleotide sequence ID" value="NZ_QOUX01000027.1"/>
</dbReference>
<protein>
    <submittedName>
        <fullName evidence="1">Uncharacterized protein</fullName>
    </submittedName>
</protein>
<proteinExistence type="predicted"/>
<sequence>MRHFYFIVSLLFLLIVNGSNTYASHSEAKVTFLVKSSSQSLFQTELTIESDELFQSLLRSSTRQQVSEIPHCNNFILFEDRGEIQVLVMDSSGILYNSNKRTKIALDPRTHQKIQMYFKLLGSKHFGNVMAWEVVNEQIPKYSIVKITDIETGLSFHAQRRAGKNHADVQPVTRKDTEIMKRIYGGEWSWKRRGILVELNEQIFAASMHGMPHGNGALANGFPGHFCIHFKGSITHKTRNTDLSHQVMVYKAGGLLDEYVSQFTPQEVIELFFVALNQNDLDLLTLIYKGKSTFLTAVESVRIVNKDHNPTINTVLEFEMPVTYKIKEKGKAEQEQTFVFKVERVSPTGRWQLIQIPY</sequence>
<keyword evidence="2" id="KW-1185">Reference proteome</keyword>
<dbReference type="EMBL" id="QOUX01000027">
    <property type="protein sequence ID" value="RXJ02051.1"/>
    <property type="molecule type" value="Genomic_DNA"/>
</dbReference>
<accession>A0A4Q0VU67</accession>
<evidence type="ECO:0000313" key="1">
    <source>
        <dbReference type="EMBL" id="RXJ02051.1"/>
    </source>
</evidence>
<dbReference type="AlphaFoldDB" id="A0A4Q0VU67"/>
<dbReference type="OrthoDB" id="529831at2"/>
<comment type="caution">
    <text evidence="1">The sequence shown here is derived from an EMBL/GenBank/DDBJ whole genome shotgun (WGS) entry which is preliminary data.</text>
</comment>
<dbReference type="Proteomes" id="UP000290649">
    <property type="component" value="Unassembled WGS sequence"/>
</dbReference>
<name>A0A4Q0VU67_9BACI</name>
<evidence type="ECO:0000313" key="2">
    <source>
        <dbReference type="Proteomes" id="UP000290649"/>
    </source>
</evidence>
<reference evidence="1 2" key="1">
    <citation type="journal article" date="2019" name="Int. J. Syst. Evol. Microbiol.">
        <title>Anaerobacillus alkaliphilus sp. nov., a novel alkaliphilic and moderately halophilic bacterium.</title>
        <authorList>
            <person name="Borsodi A.K."/>
            <person name="Aszalos J.M."/>
            <person name="Bihari P."/>
            <person name="Nagy I."/>
            <person name="Schumann P."/>
            <person name="Sproer C."/>
            <person name="Kovacs A.L."/>
            <person name="Boka K."/>
            <person name="Dobosy P."/>
            <person name="Ovari M."/>
            <person name="Szili-Kovacs T."/>
            <person name="Toth E."/>
        </authorList>
    </citation>
    <scope>NUCLEOTIDE SEQUENCE [LARGE SCALE GENOMIC DNA]</scope>
    <source>
        <strain evidence="1 2">B16-10</strain>
    </source>
</reference>
<gene>
    <name evidence="1" type="ORF">DS745_08140</name>
</gene>
<organism evidence="1 2">
    <name type="scientific">Anaerobacillus alkaliphilus</name>
    <dbReference type="NCBI Taxonomy" id="1548597"/>
    <lineage>
        <taxon>Bacteria</taxon>
        <taxon>Bacillati</taxon>
        <taxon>Bacillota</taxon>
        <taxon>Bacilli</taxon>
        <taxon>Bacillales</taxon>
        <taxon>Bacillaceae</taxon>
        <taxon>Anaerobacillus</taxon>
    </lineage>
</organism>